<sequence>MTVGSGEVAKVLGLGRNGPIESGLDLAEALEKGFPVAALDRVCRLIAPGDPAFRGHVIARATLARRKRQNRLTTEESERVERLARLWAFALDVWGDDEAARRFLSEPHPLLRGRRPLDVARTDVGAHTVEEILGRLKYGTAA</sequence>
<reference evidence="3 4" key="1">
    <citation type="submission" date="2018-07" db="EMBL/GenBank/DDBJ databases">
        <title>Venubactetium sediminum gen. nov., sp. nov., isolated from a marine solar saltern.</title>
        <authorList>
            <person name="Wang S."/>
        </authorList>
    </citation>
    <scope>NUCLEOTIDE SEQUENCE [LARGE SCALE GENOMIC DNA]</scope>
    <source>
        <strain evidence="3 4">WD2A32</strain>
    </source>
</reference>
<name>A0A369T9F7_9PROT</name>
<feature type="domain" description="Antitoxin Xre/MbcA/ParS-like toxin-binding" evidence="1">
    <location>
        <begin position="90"/>
        <end position="139"/>
    </location>
</feature>
<dbReference type="EMBL" id="QPMH01000011">
    <property type="protein sequence ID" value="RDD61502.1"/>
    <property type="molecule type" value="Genomic_DNA"/>
</dbReference>
<gene>
    <name evidence="3" type="ORF">DRB17_12425</name>
</gene>
<feature type="domain" description="Antitoxin Xre-like helix-turn-helix" evidence="2">
    <location>
        <begin position="25"/>
        <end position="85"/>
    </location>
</feature>
<dbReference type="InterPro" id="IPR024467">
    <property type="entry name" value="Xre/MbcA/ParS-like_toxin-bd"/>
</dbReference>
<dbReference type="Proteomes" id="UP000253941">
    <property type="component" value="Unassembled WGS sequence"/>
</dbReference>
<proteinExistence type="predicted"/>
<dbReference type="NCBIfam" id="TIGR02293">
    <property type="entry name" value="TAS_TIGR02293"/>
    <property type="match status" value="1"/>
</dbReference>
<dbReference type="RefSeq" id="WP_114582534.1">
    <property type="nucleotide sequence ID" value="NZ_QPMH01000011.1"/>
</dbReference>
<keyword evidence="4" id="KW-1185">Reference proteome</keyword>
<comment type="caution">
    <text evidence="3">The sequence shown here is derived from an EMBL/GenBank/DDBJ whole genome shotgun (WGS) entry which is preliminary data.</text>
</comment>
<dbReference type="GO" id="GO:0003677">
    <property type="term" value="F:DNA binding"/>
    <property type="evidence" value="ECO:0007669"/>
    <property type="project" value="InterPro"/>
</dbReference>
<dbReference type="AlphaFoldDB" id="A0A369T9F7"/>
<evidence type="ECO:0000259" key="2">
    <source>
        <dbReference type="Pfam" id="PF20432"/>
    </source>
</evidence>
<dbReference type="Pfam" id="PF09722">
    <property type="entry name" value="Xre_MbcA_ParS_C"/>
    <property type="match status" value="1"/>
</dbReference>
<dbReference type="InterPro" id="IPR046847">
    <property type="entry name" value="Xre-like_HTH"/>
</dbReference>
<evidence type="ECO:0000259" key="1">
    <source>
        <dbReference type="Pfam" id="PF09722"/>
    </source>
</evidence>
<evidence type="ECO:0000313" key="4">
    <source>
        <dbReference type="Proteomes" id="UP000253941"/>
    </source>
</evidence>
<dbReference type="InterPro" id="IPR011979">
    <property type="entry name" value="Antitox_Xre"/>
</dbReference>
<accession>A0A369T9F7</accession>
<dbReference type="Pfam" id="PF20432">
    <property type="entry name" value="Xre-like-HTH"/>
    <property type="match status" value="1"/>
</dbReference>
<protein>
    <submittedName>
        <fullName evidence="3">DUF2384 domain-containing protein</fullName>
    </submittedName>
</protein>
<organism evidence="3 4">
    <name type="scientific">Ferruginivarius sediminum</name>
    <dbReference type="NCBI Taxonomy" id="2661937"/>
    <lineage>
        <taxon>Bacteria</taxon>
        <taxon>Pseudomonadati</taxon>
        <taxon>Pseudomonadota</taxon>
        <taxon>Alphaproteobacteria</taxon>
        <taxon>Rhodospirillales</taxon>
        <taxon>Rhodospirillaceae</taxon>
        <taxon>Ferruginivarius</taxon>
    </lineage>
</organism>
<evidence type="ECO:0000313" key="3">
    <source>
        <dbReference type="EMBL" id="RDD61502.1"/>
    </source>
</evidence>